<reference evidence="3 4" key="1">
    <citation type="submission" date="2022-01" db="EMBL/GenBank/DDBJ databases">
        <title>Whole genome-based taxonomy of the Shewanellaceae.</title>
        <authorList>
            <person name="Martin-Rodriguez A.J."/>
        </authorList>
    </citation>
    <scope>NUCLEOTIDE SEQUENCE [LARGE SCALE GENOMIC DNA]</scope>
    <source>
        <strain evidence="3 4">DSM 21332</strain>
    </source>
</reference>
<dbReference type="SUPFAM" id="SSF111364">
    <property type="entry name" value="Tsx-like channel"/>
    <property type="match status" value="1"/>
</dbReference>
<dbReference type="Proteomes" id="UP001202831">
    <property type="component" value="Unassembled WGS sequence"/>
</dbReference>
<evidence type="ECO:0000256" key="1">
    <source>
        <dbReference type="ARBA" id="ARBA00008728"/>
    </source>
</evidence>
<dbReference type="Gene3D" id="2.40.230.20">
    <property type="entry name" value="Nucleoside-specific channel-forming protein, Tsx-like"/>
    <property type="match status" value="1"/>
</dbReference>
<feature type="signal peptide" evidence="2">
    <location>
        <begin position="1"/>
        <end position="20"/>
    </location>
</feature>
<keyword evidence="4" id="KW-1185">Reference proteome</keyword>
<name>A0ABT0N158_9GAMM</name>
<dbReference type="InterPro" id="IPR036777">
    <property type="entry name" value="Channel_Tsx-like_sf"/>
</dbReference>
<evidence type="ECO:0000256" key="2">
    <source>
        <dbReference type="SAM" id="SignalP"/>
    </source>
</evidence>
<organism evidence="3 4">
    <name type="scientific">Shewanella corallii</name>
    <dbReference type="NCBI Taxonomy" id="560080"/>
    <lineage>
        <taxon>Bacteria</taxon>
        <taxon>Pseudomonadati</taxon>
        <taxon>Pseudomonadota</taxon>
        <taxon>Gammaproteobacteria</taxon>
        <taxon>Alteromonadales</taxon>
        <taxon>Shewanellaceae</taxon>
        <taxon>Shewanella</taxon>
    </lineage>
</organism>
<dbReference type="EMBL" id="JAKIKT010000001">
    <property type="protein sequence ID" value="MCL2912186.1"/>
    <property type="molecule type" value="Genomic_DNA"/>
</dbReference>
<keyword evidence="2" id="KW-0732">Signal</keyword>
<protein>
    <submittedName>
        <fullName evidence="3">Ion channel protein Tsx</fullName>
    </submittedName>
</protein>
<proteinExistence type="inferred from homology"/>
<comment type="caution">
    <text evidence="3">The sequence shown here is derived from an EMBL/GenBank/DDBJ whole genome shotgun (WGS) entry which is preliminary data.</text>
</comment>
<evidence type="ECO:0000313" key="3">
    <source>
        <dbReference type="EMBL" id="MCL2912186.1"/>
    </source>
</evidence>
<dbReference type="RefSeq" id="WP_249246981.1">
    <property type="nucleotide sequence ID" value="NZ_JAKIKT010000001.1"/>
</dbReference>
<dbReference type="InterPro" id="IPR018013">
    <property type="entry name" value="Channel_Tsx-like"/>
</dbReference>
<sequence>MNTKAILCSALLLSAPAAQSEELIQWWDVSVTALYGQNYDLAPSHDQTGLTFETAGGWKYGDWFAFQDVTFFNGNNGGVDDSTYGEITTRFSMGKIFGMQAMGPVSDLSLALSLEEGKGDVETLLYGLGMDLDVPGFTYLNLNTYRRHALNSNGNITDGWQLSPSFRIDIPVGSSKLIIDGYIDWVFATDDDAFEPHFHFNPQIKYDLGQLLMGDAKADKFLVGIEYDFWENKFGVDGIQQNTFSVIAKYHF</sequence>
<comment type="similarity">
    <text evidence="1">Belongs to the nucleoside-specific channel-forming outer membrane porin (Tsx) (TC 1.B.10) family.</text>
</comment>
<gene>
    <name evidence="3" type="ORF">L2725_00070</name>
</gene>
<accession>A0ABT0N158</accession>
<dbReference type="Pfam" id="PF03502">
    <property type="entry name" value="Channel_Tsx"/>
    <property type="match status" value="1"/>
</dbReference>
<evidence type="ECO:0000313" key="4">
    <source>
        <dbReference type="Proteomes" id="UP001202831"/>
    </source>
</evidence>
<feature type="chain" id="PRO_5046113140" evidence="2">
    <location>
        <begin position="21"/>
        <end position="252"/>
    </location>
</feature>